<dbReference type="EMBL" id="UINC01007517">
    <property type="protein sequence ID" value="SVA33762.1"/>
    <property type="molecule type" value="Genomic_DNA"/>
</dbReference>
<dbReference type="GO" id="GO:0005886">
    <property type="term" value="C:plasma membrane"/>
    <property type="evidence" value="ECO:0007669"/>
    <property type="project" value="UniProtKB-SubCell"/>
</dbReference>
<evidence type="ECO:0000313" key="8">
    <source>
        <dbReference type="EMBL" id="SVA33762.1"/>
    </source>
</evidence>
<feature type="transmembrane region" description="Helical" evidence="6">
    <location>
        <begin position="165"/>
        <end position="182"/>
    </location>
</feature>
<evidence type="ECO:0000256" key="2">
    <source>
        <dbReference type="ARBA" id="ARBA00022475"/>
    </source>
</evidence>
<evidence type="ECO:0000256" key="5">
    <source>
        <dbReference type="ARBA" id="ARBA00023136"/>
    </source>
</evidence>
<feature type="transmembrane region" description="Helical" evidence="6">
    <location>
        <begin position="104"/>
        <end position="125"/>
    </location>
</feature>
<proteinExistence type="predicted"/>
<evidence type="ECO:0000256" key="3">
    <source>
        <dbReference type="ARBA" id="ARBA00022692"/>
    </source>
</evidence>
<comment type="subcellular location">
    <subcellularLocation>
        <location evidence="1">Cell membrane</location>
        <topology evidence="1">Multi-pass membrane protein</topology>
    </subcellularLocation>
</comment>
<feature type="transmembrane region" description="Helical" evidence="6">
    <location>
        <begin position="71"/>
        <end position="92"/>
    </location>
</feature>
<protein>
    <recommendedName>
        <fullName evidence="7">MotA/TolQ/ExbB proton channel domain-containing protein</fullName>
    </recommendedName>
</protein>
<gene>
    <name evidence="8" type="ORF">METZ01_LOCUS86616</name>
</gene>
<reference evidence="8" key="1">
    <citation type="submission" date="2018-05" db="EMBL/GenBank/DDBJ databases">
        <authorList>
            <person name="Lanie J.A."/>
            <person name="Ng W.-L."/>
            <person name="Kazmierczak K.M."/>
            <person name="Andrzejewski T.M."/>
            <person name="Davidsen T.M."/>
            <person name="Wayne K.J."/>
            <person name="Tettelin H."/>
            <person name="Glass J.I."/>
            <person name="Rusch D."/>
            <person name="Podicherti R."/>
            <person name="Tsui H.-C.T."/>
            <person name="Winkler M.E."/>
        </authorList>
    </citation>
    <scope>NUCLEOTIDE SEQUENCE</scope>
</reference>
<dbReference type="Pfam" id="PF01618">
    <property type="entry name" value="MotA_ExbB"/>
    <property type="match status" value="1"/>
</dbReference>
<evidence type="ECO:0000256" key="4">
    <source>
        <dbReference type="ARBA" id="ARBA00022989"/>
    </source>
</evidence>
<keyword evidence="3 6" id="KW-0812">Transmembrane</keyword>
<keyword evidence="5 6" id="KW-0472">Membrane</keyword>
<keyword evidence="4 6" id="KW-1133">Transmembrane helix</keyword>
<evidence type="ECO:0000259" key="7">
    <source>
        <dbReference type="Pfam" id="PF01618"/>
    </source>
</evidence>
<name>A0A381V059_9ZZZZ</name>
<keyword evidence="2" id="KW-1003">Cell membrane</keyword>
<evidence type="ECO:0000256" key="1">
    <source>
        <dbReference type="ARBA" id="ARBA00004651"/>
    </source>
</evidence>
<feature type="transmembrane region" description="Helical" evidence="6">
    <location>
        <begin position="194"/>
        <end position="215"/>
    </location>
</feature>
<feature type="domain" description="MotA/TolQ/ExbB proton channel" evidence="7">
    <location>
        <begin position="156"/>
        <end position="218"/>
    </location>
</feature>
<evidence type="ECO:0000256" key="6">
    <source>
        <dbReference type="SAM" id="Phobius"/>
    </source>
</evidence>
<organism evidence="8">
    <name type="scientific">marine metagenome</name>
    <dbReference type="NCBI Taxonomy" id="408172"/>
    <lineage>
        <taxon>unclassified sequences</taxon>
        <taxon>metagenomes</taxon>
        <taxon>ecological metagenomes</taxon>
    </lineage>
</organism>
<dbReference type="AlphaFoldDB" id="A0A381V059"/>
<sequence>MHNELYQVAYKDIEEKEIDEALWLKAMSHASGDKTKAKWTYIELRVDQLLRDPSLRHSASKKVRKPTHQSGAYMMWISILFCISIVSAAVVVDFTKITLILSNGFYLLDLPSLLFILPTSILFGIAATSWRTYGRCWTYTLGSAKHVSISDAVSVARCLNVMGNVSWKMGILGTLIGGALILKSLEQIDNVNDALTVAFLTLVYGLLFKLISYVAEQRVLNLYTIK</sequence>
<accession>A0A381V059</accession>
<dbReference type="InterPro" id="IPR002898">
    <property type="entry name" value="MotA_ExbB_proton_chnl"/>
</dbReference>